<protein>
    <submittedName>
        <fullName evidence="2">Uncharacterized protein</fullName>
    </submittedName>
</protein>
<feature type="transmembrane region" description="Helical" evidence="1">
    <location>
        <begin position="20"/>
        <end position="39"/>
    </location>
</feature>
<dbReference type="Proteomes" id="UP001556636">
    <property type="component" value="Unassembled WGS sequence"/>
</dbReference>
<evidence type="ECO:0000256" key="1">
    <source>
        <dbReference type="SAM" id="Phobius"/>
    </source>
</evidence>
<organism evidence="2 3">
    <name type="scientific">Spiribacter roseus</name>
    <dbReference type="NCBI Taxonomy" id="1855875"/>
    <lineage>
        <taxon>Bacteria</taxon>
        <taxon>Pseudomonadati</taxon>
        <taxon>Pseudomonadota</taxon>
        <taxon>Gammaproteobacteria</taxon>
        <taxon>Chromatiales</taxon>
        <taxon>Ectothiorhodospiraceae</taxon>
        <taxon>Spiribacter</taxon>
    </lineage>
</organism>
<name>A0ABV3S001_9GAMM</name>
<keyword evidence="1" id="KW-1133">Transmembrane helix</keyword>
<keyword evidence="1" id="KW-0472">Membrane</keyword>
<comment type="caution">
    <text evidence="2">The sequence shown here is derived from an EMBL/GenBank/DDBJ whole genome shotgun (WGS) entry which is preliminary data.</text>
</comment>
<keyword evidence="1" id="KW-0812">Transmembrane</keyword>
<gene>
    <name evidence="2" type="ORF">V6X51_09815</name>
</gene>
<dbReference type="EMBL" id="JBAKFG010000006">
    <property type="protein sequence ID" value="MEX0373721.1"/>
    <property type="molecule type" value="Genomic_DNA"/>
</dbReference>
<sequence length="281" mass="31604">MTELTTYAGIPLLIWEAGLQYAAMLLAGGLLGLFATHYLKKRDEVTRVAGVILEKRVNSQRDILRFFENATYTRQVPTGRADPVLEEINAYGLATPWGNRLQYAEIFESLAQFHAFQRDPEELNSGHKLWLDAKVRFHLNLIQAYIAWINRPLVFLQEIELPGKQPLHGEAYERAAQTLLLMQGIVLDAEFKGLVAELETLMVDSIYHLDLRRSRSSLMRDRFNNQESARLIATLSDDTLLGSVRDRLMALAVGLAAAAKGQAMEPEEAAAVVDDLLVRVE</sequence>
<proteinExistence type="predicted"/>
<keyword evidence="3" id="KW-1185">Reference proteome</keyword>
<evidence type="ECO:0000313" key="3">
    <source>
        <dbReference type="Proteomes" id="UP001556636"/>
    </source>
</evidence>
<reference evidence="2 3" key="1">
    <citation type="submission" date="2024-02" db="EMBL/GenBank/DDBJ databases">
        <title>New especies of Spiribacter isolated from saline water.</title>
        <authorList>
            <person name="Leon M.J."/>
            <person name="De La Haba R."/>
            <person name="Sanchez-Porro C."/>
            <person name="Ventosa A."/>
        </authorList>
    </citation>
    <scope>NUCLEOTIDE SEQUENCE [LARGE SCALE GENOMIC DNA]</scope>
    <source>
        <strain evidence="3">ag22IC6-196</strain>
    </source>
</reference>
<accession>A0ABV3S001</accession>
<evidence type="ECO:0000313" key="2">
    <source>
        <dbReference type="EMBL" id="MEX0373721.1"/>
    </source>
</evidence>
<dbReference type="RefSeq" id="WP_367951879.1">
    <property type="nucleotide sequence ID" value="NZ_JBAKFG010000006.1"/>
</dbReference>